<feature type="compositionally biased region" description="Low complexity" evidence="2">
    <location>
        <begin position="198"/>
        <end position="219"/>
    </location>
</feature>
<evidence type="ECO:0000256" key="1">
    <source>
        <dbReference type="SAM" id="Coils"/>
    </source>
</evidence>
<dbReference type="Proteomes" id="UP000315783">
    <property type="component" value="Unassembled WGS sequence"/>
</dbReference>
<accession>A0A545V568</accession>
<proteinExistence type="predicted"/>
<sequence length="322" mass="35724">MSNRPQSVPPTSSNTRLTRSRRAINASPSNSLIAVHHSTRSAPATVTTHGSAPSSAVSSSFPSAASPSSTTAASRLAAQADALAKMTLEINLRSVSKQADRLEREMQALVQGTKHDAAFRAQHEARLQDMWKEILAVKAHAAQDRDTKHLADEECRKETRRIMDEMRAEIASVRDVVGGLAATLAEMPSAEQMQAALSQSSEGDPGSQQQQQQQSSKPSIHARIQDALKSTRRWNRDRQSTRQTEAIFCARYLRQQSKRDARMAVFLQRAVQRHVQARFPGRTLRPRSLDELCEVVRWSDVKEVVEKVLLQDTTDVTAALRE</sequence>
<feature type="compositionally biased region" description="Polar residues" evidence="2">
    <location>
        <begin position="40"/>
        <end position="50"/>
    </location>
</feature>
<feature type="compositionally biased region" description="Polar residues" evidence="2">
    <location>
        <begin position="1"/>
        <end position="10"/>
    </location>
</feature>
<keyword evidence="1" id="KW-0175">Coiled coil</keyword>
<protein>
    <submittedName>
        <fullName evidence="3">Uncharacterized protein</fullName>
    </submittedName>
</protein>
<comment type="caution">
    <text evidence="3">The sequence shown here is derived from an EMBL/GenBank/DDBJ whole genome shotgun (WGS) entry which is preliminary data.</text>
</comment>
<feature type="coiled-coil region" evidence="1">
    <location>
        <begin position="85"/>
        <end position="112"/>
    </location>
</feature>
<organism evidence="3 4">
    <name type="scientific">Cordyceps javanica</name>
    <dbReference type="NCBI Taxonomy" id="43265"/>
    <lineage>
        <taxon>Eukaryota</taxon>
        <taxon>Fungi</taxon>
        <taxon>Dikarya</taxon>
        <taxon>Ascomycota</taxon>
        <taxon>Pezizomycotina</taxon>
        <taxon>Sordariomycetes</taxon>
        <taxon>Hypocreomycetidae</taxon>
        <taxon>Hypocreales</taxon>
        <taxon>Cordycipitaceae</taxon>
        <taxon>Cordyceps</taxon>
    </lineage>
</organism>
<gene>
    <name evidence="3" type="ORF">IF1G_04095</name>
</gene>
<dbReference type="OrthoDB" id="6423603at2759"/>
<dbReference type="STRING" id="43265.A0A545V568"/>
<feature type="compositionally biased region" description="Low complexity" evidence="2">
    <location>
        <begin position="51"/>
        <end position="68"/>
    </location>
</feature>
<keyword evidence="4" id="KW-1185">Reference proteome</keyword>
<evidence type="ECO:0000313" key="3">
    <source>
        <dbReference type="EMBL" id="TQV96855.1"/>
    </source>
</evidence>
<feature type="region of interest" description="Disordered" evidence="2">
    <location>
        <begin position="1"/>
        <end position="68"/>
    </location>
</feature>
<dbReference type="AlphaFoldDB" id="A0A545V568"/>
<evidence type="ECO:0000313" key="4">
    <source>
        <dbReference type="Proteomes" id="UP000315783"/>
    </source>
</evidence>
<feature type="region of interest" description="Disordered" evidence="2">
    <location>
        <begin position="191"/>
        <end position="221"/>
    </location>
</feature>
<reference evidence="3 4" key="1">
    <citation type="journal article" date="2019" name="Appl. Microbiol. Biotechnol.">
        <title>Genome sequence of Isaria javanica and comparative genome analysis insights into family S53 peptidase evolution in fungal entomopathogens.</title>
        <authorList>
            <person name="Lin R."/>
            <person name="Zhang X."/>
            <person name="Xin B."/>
            <person name="Zou M."/>
            <person name="Gao Y."/>
            <person name="Qin F."/>
            <person name="Hu Q."/>
            <person name="Xie B."/>
            <person name="Cheng X."/>
        </authorList>
    </citation>
    <scope>NUCLEOTIDE SEQUENCE [LARGE SCALE GENOMIC DNA]</scope>
    <source>
        <strain evidence="3 4">IJ1G</strain>
    </source>
</reference>
<dbReference type="EMBL" id="SPUK01000005">
    <property type="protein sequence ID" value="TQV96855.1"/>
    <property type="molecule type" value="Genomic_DNA"/>
</dbReference>
<name>A0A545V568_9HYPO</name>
<evidence type="ECO:0000256" key="2">
    <source>
        <dbReference type="SAM" id="MobiDB-lite"/>
    </source>
</evidence>